<proteinExistence type="predicted"/>
<reference evidence="2 3" key="1">
    <citation type="submission" date="2017-06" db="EMBL/GenBank/DDBJ databases">
        <title>Investigating the central metabolism of Clostridium thermosuccinogenes.</title>
        <authorList>
            <person name="Koendjbiharie J.G."/>
            <person name="van Kranenburg R."/>
        </authorList>
    </citation>
    <scope>NUCLEOTIDE SEQUENCE [LARGE SCALE GENOMIC DNA]</scope>
    <source>
        <strain evidence="2 3">DSM 5806</strain>
    </source>
</reference>
<dbReference type="KEGG" id="cthd:CDO33_18295"/>
<dbReference type="AlphaFoldDB" id="A0A2K2FEH8"/>
<dbReference type="EMBL" id="NIOJ01000021">
    <property type="protein sequence ID" value="PNT99074.1"/>
    <property type="molecule type" value="Genomic_DNA"/>
</dbReference>
<sequence>MKAMIFLNTAWMERYEGLLGNDKEIHGGGSYVEEYGYGHEIFNFKKISGKVYGYAQPSGYNNLQRLGASEDDEFIDDVLVIFTATHKNGGTYIVGWYKNARFFKDYQNTNLSERKFRNEYIGYYAVANADNATLLSIDERFSFPIIPRRVKGGMGQSNVWYADSPEMVDFKKEVLRHIERYEKKKSIRRRLPIFRQTDAELRKKIENIAIREVTREYSERGFTVTSVESENLGWDLEAVYKKIKLKIEVKGLAGQEVSVELTPNEFSKMNNNKDSYRLCVVTKCLENPVLYVFSYSSERNEWISEDGHILSIDQIISARCYT</sequence>
<dbReference type="OrthoDB" id="5678128at2"/>
<dbReference type="Pfam" id="PF13020">
    <property type="entry name" value="NOV_C"/>
    <property type="match status" value="1"/>
</dbReference>
<accession>A0A2K2FEH8</accession>
<dbReference type="RefSeq" id="WP_103081498.1">
    <property type="nucleotide sequence ID" value="NZ_CP021850.1"/>
</dbReference>
<evidence type="ECO:0000313" key="3">
    <source>
        <dbReference type="Proteomes" id="UP000236151"/>
    </source>
</evidence>
<comment type="caution">
    <text evidence="2">The sequence shown here is derived from an EMBL/GenBank/DDBJ whole genome shotgun (WGS) entry which is preliminary data.</text>
</comment>
<gene>
    <name evidence="2" type="ORF">CDQ84_09470</name>
</gene>
<evidence type="ECO:0000313" key="2">
    <source>
        <dbReference type="EMBL" id="PNT99074.1"/>
    </source>
</evidence>
<dbReference type="Proteomes" id="UP000236151">
    <property type="component" value="Unassembled WGS sequence"/>
</dbReference>
<protein>
    <recommendedName>
        <fullName evidence="1">Protein NO VEIN C-terminal domain-containing protein</fullName>
    </recommendedName>
</protein>
<evidence type="ECO:0000259" key="1">
    <source>
        <dbReference type="Pfam" id="PF13020"/>
    </source>
</evidence>
<dbReference type="InterPro" id="IPR024975">
    <property type="entry name" value="NOV_C"/>
</dbReference>
<organism evidence="2 3">
    <name type="scientific">Clostridium thermosuccinogenes</name>
    <dbReference type="NCBI Taxonomy" id="84032"/>
    <lineage>
        <taxon>Bacteria</taxon>
        <taxon>Bacillati</taxon>
        <taxon>Bacillota</taxon>
        <taxon>Clostridia</taxon>
        <taxon>Eubacteriales</taxon>
        <taxon>Clostridiaceae</taxon>
        <taxon>Clostridium</taxon>
    </lineage>
</organism>
<keyword evidence="3" id="KW-1185">Reference proteome</keyword>
<name>A0A2K2FEH8_9CLOT</name>
<feature type="domain" description="Protein NO VEIN C-terminal" evidence="1">
    <location>
        <begin position="205"/>
        <end position="291"/>
    </location>
</feature>